<reference evidence="1 2" key="1">
    <citation type="submission" date="2021-06" db="EMBL/GenBank/DDBJ databases">
        <title>Caerostris darwini draft genome.</title>
        <authorList>
            <person name="Kono N."/>
            <person name="Arakawa K."/>
        </authorList>
    </citation>
    <scope>NUCLEOTIDE SEQUENCE [LARGE SCALE GENOMIC DNA]</scope>
</reference>
<organism evidence="1 2">
    <name type="scientific">Caerostris darwini</name>
    <dbReference type="NCBI Taxonomy" id="1538125"/>
    <lineage>
        <taxon>Eukaryota</taxon>
        <taxon>Metazoa</taxon>
        <taxon>Ecdysozoa</taxon>
        <taxon>Arthropoda</taxon>
        <taxon>Chelicerata</taxon>
        <taxon>Arachnida</taxon>
        <taxon>Araneae</taxon>
        <taxon>Araneomorphae</taxon>
        <taxon>Entelegynae</taxon>
        <taxon>Araneoidea</taxon>
        <taxon>Araneidae</taxon>
        <taxon>Caerostris</taxon>
    </lineage>
</organism>
<keyword evidence="2" id="KW-1185">Reference proteome</keyword>
<sequence>MFNQLLVIVVRSSSQLRKMWSRSLKSVVLKGRALAIRQLIGLESVHGFYCKKRDPIIPEACVYPTTLFGGSIRMKGLEVLKLKLDLSSLLRENLMLWN</sequence>
<accession>A0AAV4WF50</accession>
<dbReference type="AlphaFoldDB" id="A0AAV4WF50"/>
<dbReference type="Proteomes" id="UP001054837">
    <property type="component" value="Unassembled WGS sequence"/>
</dbReference>
<name>A0AAV4WF50_9ARAC</name>
<protein>
    <submittedName>
        <fullName evidence="1">Uncharacterized protein</fullName>
    </submittedName>
</protein>
<gene>
    <name evidence="1" type="ORF">CDAR_71141</name>
</gene>
<proteinExistence type="predicted"/>
<dbReference type="EMBL" id="BPLQ01014566">
    <property type="protein sequence ID" value="GIY80993.1"/>
    <property type="molecule type" value="Genomic_DNA"/>
</dbReference>
<evidence type="ECO:0000313" key="2">
    <source>
        <dbReference type="Proteomes" id="UP001054837"/>
    </source>
</evidence>
<evidence type="ECO:0000313" key="1">
    <source>
        <dbReference type="EMBL" id="GIY80993.1"/>
    </source>
</evidence>
<comment type="caution">
    <text evidence="1">The sequence shown here is derived from an EMBL/GenBank/DDBJ whole genome shotgun (WGS) entry which is preliminary data.</text>
</comment>